<accession>A0A010QCJ6</accession>
<protein>
    <submittedName>
        <fullName evidence="2">Uncharacterized protein</fullName>
    </submittedName>
</protein>
<evidence type="ECO:0000313" key="3">
    <source>
        <dbReference type="Proteomes" id="UP000020467"/>
    </source>
</evidence>
<feature type="compositionally biased region" description="Polar residues" evidence="1">
    <location>
        <begin position="589"/>
        <end position="604"/>
    </location>
</feature>
<sequence>MNWTEGALARHSRGKGWKPEIAKQKQYFAKARSGLHGPPKPGLDSISFLSQQVNPSAYPTKRLPTVLSQNLPHFQQHQQHQQHRHSQHRQYNQNNQHNAPQDHRLRMSPRQPEWKEPLVAMDQGILQEPRSQHAARKRKLPDDDPELLDAKRHRLLQKGDWAGISVQKSLPLHFSGAGNSDGRQIWGFRNKHPTGQSGSIWEQNGIRRRPLQGKATSCISTQGGDKDVRIRIGSEDIRYSGGSQITARSSRNRLPRTATQSKNLRQSEYFGPASSQTSAQSYGPPGLHGYRALPVYKTEPSTQRKHRQSATCRGNPPSSSMSPRSHRYPTRLERLQKEGRSLFIESSPSRVHHPVPRRLSQLVLLERSGKPASEMFGSTIGQVGRNPVQEVASSEYSENERWRKMIESHEDQPKSSFEQYSGASRKIVEISPGVSNILGSSSSVARGLRFDHPPMSISTGSALDDTAPDNMETGQYKRSGTSTKNDGRPENTAGRIGSSSPPVLTRSSTISVGRPKGDLYNDEEGLSEDTSLAHAESCSDDGHYAGPRQLPPMFESDSEEKTTLNKQEPSEKSLAPADEEHEDVENQDFLPQTLNTDARNTTPVPGSEKVDMDTEWMSFIFGEDVEDDEDIAFKESLKEAVRDLRPSSSSASDHYQPSVDPISAFTSKELAPHKMLQHQDDGVLILASPRYSPKAGQTDMAISRDLTDCEPEYSHYQTTDTNIAGSIIAEDSDSIIPQAGTESLTSEVATTLVMDSMSMIAQSSNSDLGENVGHRFAKPKTFVGRLASSSNRDPGPVLPPSVNKVSKKRGRPKGRSRKKKAKDGRANIRGLPDYDGDPIEGGSDE</sequence>
<feature type="compositionally biased region" description="Basic and acidic residues" evidence="1">
    <location>
        <begin position="559"/>
        <end position="571"/>
    </location>
</feature>
<feature type="region of interest" description="Disordered" evidence="1">
    <location>
        <begin position="241"/>
        <end position="329"/>
    </location>
</feature>
<keyword evidence="3" id="KW-1185">Reference proteome</keyword>
<feature type="compositionally biased region" description="Polar residues" evidence="1">
    <location>
        <begin position="257"/>
        <end position="266"/>
    </location>
</feature>
<dbReference type="OrthoDB" id="5426563at2759"/>
<feature type="region of interest" description="Disordered" evidence="1">
    <location>
        <begin position="73"/>
        <end position="107"/>
    </location>
</feature>
<feature type="compositionally biased region" description="Basic residues" evidence="1">
    <location>
        <begin position="805"/>
        <end position="822"/>
    </location>
</feature>
<dbReference type="EMBL" id="JARH01000980">
    <property type="protein sequence ID" value="EXF74500.1"/>
    <property type="molecule type" value="Genomic_DNA"/>
</dbReference>
<dbReference type="AlphaFoldDB" id="A0A010QCJ6"/>
<feature type="region of interest" description="Disordered" evidence="1">
    <location>
        <begin position="449"/>
        <end position="609"/>
    </location>
</feature>
<evidence type="ECO:0000256" key="1">
    <source>
        <dbReference type="SAM" id="MobiDB-lite"/>
    </source>
</evidence>
<feature type="region of interest" description="Disordered" evidence="1">
    <location>
        <begin position="783"/>
        <end position="845"/>
    </location>
</feature>
<feature type="compositionally biased region" description="Acidic residues" evidence="1">
    <location>
        <begin position="834"/>
        <end position="845"/>
    </location>
</feature>
<name>A0A010QCJ6_9PEZI</name>
<feature type="region of interest" description="Disordered" evidence="1">
    <location>
        <begin position="127"/>
        <end position="146"/>
    </location>
</feature>
<feature type="compositionally biased region" description="Low complexity" evidence="1">
    <location>
        <begin position="89"/>
        <end position="98"/>
    </location>
</feature>
<gene>
    <name evidence="2" type="ORF">CFIO01_01978</name>
</gene>
<comment type="caution">
    <text evidence="2">The sequence shown here is derived from an EMBL/GenBank/DDBJ whole genome shotgun (WGS) entry which is preliminary data.</text>
</comment>
<dbReference type="eggNOG" id="ENOG502SVDD">
    <property type="taxonomic scope" value="Eukaryota"/>
</dbReference>
<feature type="compositionally biased region" description="Acidic residues" evidence="1">
    <location>
        <begin position="577"/>
        <end position="586"/>
    </location>
</feature>
<dbReference type="HOGENOM" id="CLU_337064_0_0_1"/>
<organism evidence="2 3">
    <name type="scientific">Colletotrichum fioriniae PJ7</name>
    <dbReference type="NCBI Taxonomy" id="1445577"/>
    <lineage>
        <taxon>Eukaryota</taxon>
        <taxon>Fungi</taxon>
        <taxon>Dikarya</taxon>
        <taxon>Ascomycota</taxon>
        <taxon>Pezizomycotina</taxon>
        <taxon>Sordariomycetes</taxon>
        <taxon>Hypocreomycetidae</taxon>
        <taxon>Glomerellales</taxon>
        <taxon>Glomerellaceae</taxon>
        <taxon>Colletotrichum</taxon>
        <taxon>Colletotrichum acutatum species complex</taxon>
    </lineage>
</organism>
<feature type="compositionally biased region" description="Polar residues" evidence="1">
    <location>
        <begin position="472"/>
        <end position="484"/>
    </location>
</feature>
<evidence type="ECO:0000313" key="2">
    <source>
        <dbReference type="EMBL" id="EXF74500.1"/>
    </source>
</evidence>
<reference evidence="2 3" key="1">
    <citation type="submission" date="2014-02" db="EMBL/GenBank/DDBJ databases">
        <title>The genome sequence of Colletotrichum fioriniae PJ7.</title>
        <authorList>
            <person name="Baroncelli R."/>
            <person name="Thon M.R."/>
        </authorList>
    </citation>
    <scope>NUCLEOTIDE SEQUENCE [LARGE SCALE GENOMIC DNA]</scope>
    <source>
        <strain evidence="2 3">PJ7</strain>
    </source>
</reference>
<dbReference type="KEGG" id="cfj:CFIO01_01978"/>
<feature type="compositionally biased region" description="Polar residues" evidence="1">
    <location>
        <begin position="497"/>
        <end position="511"/>
    </location>
</feature>
<feature type="region of interest" description="Disordered" evidence="1">
    <location>
        <begin position="1"/>
        <end position="21"/>
    </location>
</feature>
<dbReference type="Proteomes" id="UP000020467">
    <property type="component" value="Unassembled WGS sequence"/>
</dbReference>
<proteinExistence type="predicted"/>